<dbReference type="WBParaSite" id="nRc.2.0.1.t10005-RA">
    <property type="protein sequence ID" value="nRc.2.0.1.t10005-RA"/>
    <property type="gene ID" value="nRc.2.0.1.g10005"/>
</dbReference>
<proteinExistence type="predicted"/>
<dbReference type="Proteomes" id="UP000887565">
    <property type="component" value="Unplaced"/>
</dbReference>
<reference evidence="2" key="1">
    <citation type="submission" date="2022-11" db="UniProtKB">
        <authorList>
            <consortium name="WormBaseParasite"/>
        </authorList>
    </citation>
    <scope>IDENTIFICATION</scope>
</reference>
<protein>
    <submittedName>
        <fullName evidence="2">Uncharacterized protein</fullName>
    </submittedName>
</protein>
<evidence type="ECO:0000313" key="1">
    <source>
        <dbReference type="Proteomes" id="UP000887565"/>
    </source>
</evidence>
<organism evidence="1 2">
    <name type="scientific">Romanomermis culicivorax</name>
    <name type="common">Nematode worm</name>
    <dbReference type="NCBI Taxonomy" id="13658"/>
    <lineage>
        <taxon>Eukaryota</taxon>
        <taxon>Metazoa</taxon>
        <taxon>Ecdysozoa</taxon>
        <taxon>Nematoda</taxon>
        <taxon>Enoplea</taxon>
        <taxon>Dorylaimia</taxon>
        <taxon>Mermithida</taxon>
        <taxon>Mermithoidea</taxon>
        <taxon>Mermithidae</taxon>
        <taxon>Romanomermis</taxon>
    </lineage>
</organism>
<dbReference type="AlphaFoldDB" id="A0A915I779"/>
<name>A0A915I779_ROMCU</name>
<sequence length="147" mass="15809">MPLAADYAPPPVEAIIITSHEEVKREQAADPPVSTIVTSLQISNAAKRPPIFFTKDGLLYGQIKDIKQLVVPASMVSLYARPPNLLPPPIFLSPDSLGATLAAQPTPNSHGYTFVGLDTESIMATEMKNFRFTVPAMPANSMASSYP</sequence>
<keyword evidence="1" id="KW-1185">Reference proteome</keyword>
<accession>A0A915I779</accession>
<evidence type="ECO:0000313" key="2">
    <source>
        <dbReference type="WBParaSite" id="nRc.2.0.1.t10005-RA"/>
    </source>
</evidence>